<keyword evidence="2" id="KW-1185">Reference proteome</keyword>
<sequence length="186" mass="21009">MPRYCAHMIRPTLLCTHDHDPTLSCLHPKQLSTSHTTVYTAKHPPTFYFLQPTPHYCTAYNSHYCLHRQTPTHLLLSTTHTAALLHGIQFTLLSTPPNTHPPSTVYTEPTPHYCTAYNSHYCLHRQTPTHLLLSTTHTALLHGIQFTLLSTPPNTHPPSTVYNPHRITAYNSHYCLHPTLPPTLGG</sequence>
<name>A0ABD0L862_9CAEN</name>
<organism evidence="1 2">
    <name type="scientific">Batillaria attramentaria</name>
    <dbReference type="NCBI Taxonomy" id="370345"/>
    <lineage>
        <taxon>Eukaryota</taxon>
        <taxon>Metazoa</taxon>
        <taxon>Spiralia</taxon>
        <taxon>Lophotrochozoa</taxon>
        <taxon>Mollusca</taxon>
        <taxon>Gastropoda</taxon>
        <taxon>Caenogastropoda</taxon>
        <taxon>Sorbeoconcha</taxon>
        <taxon>Cerithioidea</taxon>
        <taxon>Batillariidae</taxon>
        <taxon>Batillaria</taxon>
    </lineage>
</organism>
<protein>
    <submittedName>
        <fullName evidence="1">Uncharacterized protein</fullName>
    </submittedName>
</protein>
<dbReference type="Proteomes" id="UP001519460">
    <property type="component" value="Unassembled WGS sequence"/>
</dbReference>
<dbReference type="AlphaFoldDB" id="A0ABD0L862"/>
<evidence type="ECO:0000313" key="2">
    <source>
        <dbReference type="Proteomes" id="UP001519460"/>
    </source>
</evidence>
<comment type="caution">
    <text evidence="1">The sequence shown here is derived from an EMBL/GenBank/DDBJ whole genome shotgun (WGS) entry which is preliminary data.</text>
</comment>
<gene>
    <name evidence="1" type="ORF">BaRGS_00013476</name>
</gene>
<accession>A0ABD0L862</accession>
<proteinExistence type="predicted"/>
<evidence type="ECO:0000313" key="1">
    <source>
        <dbReference type="EMBL" id="KAK7495294.1"/>
    </source>
</evidence>
<dbReference type="EMBL" id="JACVVK020000076">
    <property type="protein sequence ID" value="KAK7495294.1"/>
    <property type="molecule type" value="Genomic_DNA"/>
</dbReference>
<reference evidence="1 2" key="1">
    <citation type="journal article" date="2023" name="Sci. Data">
        <title>Genome assembly of the Korean intertidal mud-creeper Batillaria attramentaria.</title>
        <authorList>
            <person name="Patra A.K."/>
            <person name="Ho P.T."/>
            <person name="Jun S."/>
            <person name="Lee S.J."/>
            <person name="Kim Y."/>
            <person name="Won Y.J."/>
        </authorList>
    </citation>
    <scope>NUCLEOTIDE SEQUENCE [LARGE SCALE GENOMIC DNA]</scope>
    <source>
        <strain evidence="1">Wonlab-2016</strain>
    </source>
</reference>